<reference evidence="1 2" key="1">
    <citation type="submission" date="2016-10" db="EMBL/GenBank/DDBJ databases">
        <authorList>
            <person name="de Groot N.N."/>
        </authorList>
    </citation>
    <scope>NUCLEOTIDE SEQUENCE [LARGE SCALE GENOMIC DNA]</scope>
    <source>
        <strain evidence="1 2">CGMCC 1.10825</strain>
    </source>
</reference>
<dbReference type="AlphaFoldDB" id="A0A1H6JSN6"/>
<gene>
    <name evidence="1" type="ORF">SAMN02927937_00708</name>
</gene>
<evidence type="ECO:0000313" key="2">
    <source>
        <dbReference type="Proteomes" id="UP000199634"/>
    </source>
</evidence>
<accession>A0A1H6JSN6</accession>
<dbReference type="RefSeq" id="WP_091096390.1">
    <property type="nucleotide sequence ID" value="NZ_FNXE01000006.1"/>
</dbReference>
<sequence>MKVKEKNNVIVFKKSSEDLSGFAEKILEQPHVFKGKNVLIDLEEIALRPSQIIPFEPLATLQKEQKKSFVIVADVDFDEISEEIIVVPTIQEGFDIIEMEEIERDLGF</sequence>
<evidence type="ECO:0000313" key="1">
    <source>
        <dbReference type="EMBL" id="SEH65524.1"/>
    </source>
</evidence>
<proteinExistence type="predicted"/>
<dbReference type="OrthoDB" id="1442602at2"/>
<dbReference type="Proteomes" id="UP000199634">
    <property type="component" value="Unassembled WGS sequence"/>
</dbReference>
<organism evidence="1 2">
    <name type="scientific">Paenimyroides marinum</name>
    <dbReference type="NCBI Taxonomy" id="1159016"/>
    <lineage>
        <taxon>Bacteria</taxon>
        <taxon>Pseudomonadati</taxon>
        <taxon>Bacteroidota</taxon>
        <taxon>Flavobacteriia</taxon>
        <taxon>Flavobacteriales</taxon>
        <taxon>Flavobacteriaceae</taxon>
        <taxon>Paenimyroides</taxon>
    </lineage>
</organism>
<dbReference type="EMBL" id="FNXE01000006">
    <property type="protein sequence ID" value="SEH65524.1"/>
    <property type="molecule type" value="Genomic_DNA"/>
</dbReference>
<protein>
    <submittedName>
        <fullName evidence="1">Uncharacterized protein</fullName>
    </submittedName>
</protein>
<name>A0A1H6JSN6_9FLAO</name>
<dbReference type="STRING" id="1159016.SAMN02927937_00708"/>
<keyword evidence="2" id="KW-1185">Reference proteome</keyword>